<organism evidence="3 4">
    <name type="scientific">Dechloromonas hankyongensis</name>
    <dbReference type="NCBI Taxonomy" id="2908002"/>
    <lineage>
        <taxon>Bacteria</taxon>
        <taxon>Pseudomonadati</taxon>
        <taxon>Pseudomonadota</taxon>
        <taxon>Betaproteobacteria</taxon>
        <taxon>Rhodocyclales</taxon>
        <taxon>Azonexaceae</taxon>
        <taxon>Dechloromonas</taxon>
    </lineage>
</organism>
<name>A0ABS9K3H2_9RHOO</name>
<protein>
    <submittedName>
        <fullName evidence="3">DUF3106 domain-containing protein</fullName>
    </submittedName>
</protein>
<keyword evidence="4" id="KW-1185">Reference proteome</keyword>
<evidence type="ECO:0000256" key="2">
    <source>
        <dbReference type="SAM" id="Phobius"/>
    </source>
</evidence>
<feature type="region of interest" description="Disordered" evidence="1">
    <location>
        <begin position="110"/>
        <end position="130"/>
    </location>
</feature>
<feature type="transmembrane region" description="Helical" evidence="2">
    <location>
        <begin position="53"/>
        <end position="72"/>
    </location>
</feature>
<dbReference type="Proteomes" id="UP001165384">
    <property type="component" value="Unassembled WGS sequence"/>
</dbReference>
<gene>
    <name evidence="3" type="ORF">LZ012_11480</name>
</gene>
<evidence type="ECO:0000313" key="3">
    <source>
        <dbReference type="EMBL" id="MCG2577614.1"/>
    </source>
</evidence>
<reference evidence="3" key="1">
    <citation type="submission" date="2022-01" db="EMBL/GenBank/DDBJ databases">
        <authorList>
            <person name="Jo J.-H."/>
            <person name="Im W.-T."/>
        </authorList>
    </citation>
    <scope>NUCLEOTIDE SEQUENCE</scope>
    <source>
        <strain evidence="3">XY25</strain>
    </source>
</reference>
<proteinExistence type="predicted"/>
<accession>A0ABS9K3H2</accession>
<comment type="caution">
    <text evidence="3">The sequence shown here is derived from an EMBL/GenBank/DDBJ whole genome shotgun (WGS) entry which is preliminary data.</text>
</comment>
<keyword evidence="2" id="KW-1133">Transmembrane helix</keyword>
<keyword evidence="2" id="KW-0472">Membrane</keyword>
<evidence type="ECO:0000313" key="4">
    <source>
        <dbReference type="Proteomes" id="UP001165384"/>
    </source>
</evidence>
<feature type="transmembrane region" description="Helical" evidence="2">
    <location>
        <begin position="12"/>
        <end position="33"/>
    </location>
</feature>
<dbReference type="EMBL" id="JAKLTN010000002">
    <property type="protein sequence ID" value="MCG2577614.1"/>
    <property type="molecule type" value="Genomic_DNA"/>
</dbReference>
<dbReference type="RefSeq" id="WP_275710905.1">
    <property type="nucleotide sequence ID" value="NZ_JAKLTN010000002.1"/>
</dbReference>
<sequence>MLKCSTDKSGCTARCIKIGLLIVAGIAAITWVVMQLWNCLLPDLFAGVSRIGYWQALGVLVLSRILFGGLRGGGHGHWRERRAHWESMTPEERQQLKGRFGSRWGKCCSSPKAEAEENPGDAGSKPTGSV</sequence>
<keyword evidence="2" id="KW-0812">Transmembrane</keyword>
<evidence type="ECO:0000256" key="1">
    <source>
        <dbReference type="SAM" id="MobiDB-lite"/>
    </source>
</evidence>